<proteinExistence type="predicted"/>
<protein>
    <recommendedName>
        <fullName evidence="4">CCHC-type domain-containing protein</fullName>
    </recommendedName>
</protein>
<keyword evidence="2" id="KW-0479">Metal-binding</keyword>
<feature type="compositionally biased region" description="Low complexity" evidence="3">
    <location>
        <begin position="420"/>
        <end position="432"/>
    </location>
</feature>
<feature type="compositionally biased region" description="Polar residues" evidence="3">
    <location>
        <begin position="642"/>
        <end position="653"/>
    </location>
</feature>
<evidence type="ECO:0000256" key="3">
    <source>
        <dbReference type="SAM" id="MobiDB-lite"/>
    </source>
</evidence>
<keyword evidence="6" id="KW-1185">Reference proteome</keyword>
<dbReference type="Proteomes" id="UP001219525">
    <property type="component" value="Unassembled WGS sequence"/>
</dbReference>
<dbReference type="EMBL" id="JARJCW010000032">
    <property type="protein sequence ID" value="KAJ7208904.1"/>
    <property type="molecule type" value="Genomic_DNA"/>
</dbReference>
<keyword evidence="2" id="KW-0862">Zinc</keyword>
<evidence type="ECO:0000256" key="1">
    <source>
        <dbReference type="ARBA" id="ARBA00022664"/>
    </source>
</evidence>
<feature type="compositionally biased region" description="Basic and acidic residues" evidence="3">
    <location>
        <begin position="267"/>
        <end position="280"/>
    </location>
</feature>
<dbReference type="SMART" id="SM00343">
    <property type="entry name" value="ZnF_C2HC"/>
    <property type="match status" value="1"/>
</dbReference>
<name>A0AAD6VG58_9AGAR</name>
<dbReference type="PROSITE" id="PS50158">
    <property type="entry name" value="ZF_CCHC"/>
    <property type="match status" value="1"/>
</dbReference>
<evidence type="ECO:0000259" key="4">
    <source>
        <dbReference type="PROSITE" id="PS50158"/>
    </source>
</evidence>
<comment type="caution">
    <text evidence="5">The sequence shown here is derived from an EMBL/GenBank/DDBJ whole genome shotgun (WGS) entry which is preliminary data.</text>
</comment>
<keyword evidence="1" id="KW-0507">mRNA processing</keyword>
<feature type="region of interest" description="Disordered" evidence="3">
    <location>
        <begin position="632"/>
        <end position="686"/>
    </location>
</feature>
<sequence>MARRETEAHYDKGTPKKNAELLETLEDCGPVIQTEYDNGVRQLGQVFARGDAPRLRPYELEEYFLEYPKREYSSSDDNSSDETQQVVLHHRADDAGWTRVVRNNTHKVNVEGAGAPAALVIKRSFFPDWFSPDEEESTEDEDGAESEPYSPKLDNIAVPTLPAWKPIEFNMFESIKQELSDNEEIYGLLTEEDSDTDDDANIQMALFESWKALKARTPDAEKGAGESKVHVGVTIVELDDDGQEIENTRTYWGSRRDSKVKSKGKGVHTDEKGPRYDELHQAGPSRPKFKPAMGTNKSAPGPDIGINSNQKAEEQYEPGDNKFKPVVHPATDMQSKDKTRATKSTAKSVKVEMAREHHFKPSNFRREQTEIPEGGYFRETTAGPGGPPDPPSSSSSSTDSSDSSESSTTDEESMSDEETSGLSSSSSSSPSRSSRRRKRTPKHKRNESSKRHKKMKRILASLKVKSPFIYDGKADLDMFDHWTYEVDTWAELHGIDDAMTVKLMVNFMGGKASRFFMKHIALRRKNWTVKLVYEGLFDYCFPANFKLQLRERLMSAKQRGSKVRDFMRDIESLSVRFPDITERQLKQIFWLGIHQSLRFHLIGKGLDPERSSLKKLAKYATRQENVQDAIKAEQRQGGDSGTPKNWTPQTSTGAKPPTAGNEKPKSNKGTGKNKRTNMLSREERERLRAEGRCFTCKEVGHESRNCPQRQTAKPPTAKTSSVKLSSLEQRATAAREAEIRVSTMRVIPGEVQLEGGSVCSDSEEQQTYLVKLFESYYDCSADLERFTAIDYDDSIEITDWSSPDTWYMVRKADLENPEYGIPDILAAKLPTCPEVSSGLPDLGEPDDEYPALDWLRIRLAYAMDDTTWAQITPHERVLVSPDAQGYRVNILWTDIEFIITHQEIKDSLFDINAVLDAVWDQNDMDLEIPAKPTTRELWRANRIPMGLRATKPASVKGPHRRKPAKRVKINFTDTVYGLERTAMKPRDFNRRLPKPIVLEVLIDGNPVRALLDTGSMADFISTNTRFQTASEDWTWQT</sequence>
<evidence type="ECO:0000256" key="2">
    <source>
        <dbReference type="PROSITE-ProRule" id="PRU00047"/>
    </source>
</evidence>
<gene>
    <name evidence="5" type="ORF">GGX14DRAFT_566600</name>
</gene>
<feature type="region of interest" description="Disordered" evidence="3">
    <location>
        <begin position="131"/>
        <end position="154"/>
    </location>
</feature>
<accession>A0AAD6VG58</accession>
<dbReference type="Gene3D" id="4.10.60.10">
    <property type="entry name" value="Zinc finger, CCHC-type"/>
    <property type="match status" value="1"/>
</dbReference>
<feature type="compositionally biased region" description="Basic and acidic residues" evidence="3">
    <location>
        <begin position="311"/>
        <end position="323"/>
    </location>
</feature>
<dbReference type="GO" id="GO:0006397">
    <property type="term" value="P:mRNA processing"/>
    <property type="evidence" value="ECO:0007669"/>
    <property type="project" value="UniProtKB-KW"/>
</dbReference>
<dbReference type="GO" id="GO:0008270">
    <property type="term" value="F:zinc ion binding"/>
    <property type="evidence" value="ECO:0007669"/>
    <property type="project" value="UniProtKB-KW"/>
</dbReference>
<keyword evidence="2" id="KW-0863">Zinc-finger</keyword>
<evidence type="ECO:0000313" key="6">
    <source>
        <dbReference type="Proteomes" id="UP001219525"/>
    </source>
</evidence>
<feature type="compositionally biased region" description="Acidic residues" evidence="3">
    <location>
        <begin position="408"/>
        <end position="419"/>
    </location>
</feature>
<feature type="domain" description="CCHC-type" evidence="4">
    <location>
        <begin position="692"/>
        <end position="708"/>
    </location>
</feature>
<dbReference type="InterPro" id="IPR001878">
    <property type="entry name" value="Znf_CCHC"/>
</dbReference>
<feature type="compositionally biased region" description="Low complexity" evidence="3">
    <location>
        <begin position="392"/>
        <end position="407"/>
    </location>
</feature>
<dbReference type="GO" id="GO:0003676">
    <property type="term" value="F:nucleic acid binding"/>
    <property type="evidence" value="ECO:0007669"/>
    <property type="project" value="InterPro"/>
</dbReference>
<organism evidence="5 6">
    <name type="scientific">Mycena pura</name>
    <dbReference type="NCBI Taxonomy" id="153505"/>
    <lineage>
        <taxon>Eukaryota</taxon>
        <taxon>Fungi</taxon>
        <taxon>Dikarya</taxon>
        <taxon>Basidiomycota</taxon>
        <taxon>Agaricomycotina</taxon>
        <taxon>Agaricomycetes</taxon>
        <taxon>Agaricomycetidae</taxon>
        <taxon>Agaricales</taxon>
        <taxon>Marasmiineae</taxon>
        <taxon>Mycenaceae</taxon>
        <taxon>Mycena</taxon>
    </lineage>
</organism>
<feature type="region of interest" description="Disordered" evidence="3">
    <location>
        <begin position="255"/>
        <end position="456"/>
    </location>
</feature>
<dbReference type="SUPFAM" id="SSF57756">
    <property type="entry name" value="Retrovirus zinc finger-like domains"/>
    <property type="match status" value="1"/>
</dbReference>
<dbReference type="AlphaFoldDB" id="A0AAD6VG58"/>
<reference evidence="5" key="1">
    <citation type="submission" date="2023-03" db="EMBL/GenBank/DDBJ databases">
        <title>Massive genome expansion in bonnet fungi (Mycena s.s.) driven by repeated elements and novel gene families across ecological guilds.</title>
        <authorList>
            <consortium name="Lawrence Berkeley National Laboratory"/>
            <person name="Harder C.B."/>
            <person name="Miyauchi S."/>
            <person name="Viragh M."/>
            <person name="Kuo A."/>
            <person name="Thoen E."/>
            <person name="Andreopoulos B."/>
            <person name="Lu D."/>
            <person name="Skrede I."/>
            <person name="Drula E."/>
            <person name="Henrissat B."/>
            <person name="Morin E."/>
            <person name="Kohler A."/>
            <person name="Barry K."/>
            <person name="LaButti K."/>
            <person name="Morin E."/>
            <person name="Salamov A."/>
            <person name="Lipzen A."/>
            <person name="Mereny Z."/>
            <person name="Hegedus B."/>
            <person name="Baldrian P."/>
            <person name="Stursova M."/>
            <person name="Weitz H."/>
            <person name="Taylor A."/>
            <person name="Grigoriev I.V."/>
            <person name="Nagy L.G."/>
            <person name="Martin F."/>
            <person name="Kauserud H."/>
        </authorList>
    </citation>
    <scope>NUCLEOTIDE SEQUENCE</scope>
    <source>
        <strain evidence="5">9144</strain>
    </source>
</reference>
<dbReference type="InterPro" id="IPR036875">
    <property type="entry name" value="Znf_CCHC_sf"/>
</dbReference>
<evidence type="ECO:0000313" key="5">
    <source>
        <dbReference type="EMBL" id="KAJ7208904.1"/>
    </source>
</evidence>
<feature type="compositionally biased region" description="Acidic residues" evidence="3">
    <location>
        <begin position="131"/>
        <end position="145"/>
    </location>
</feature>
<feature type="compositionally biased region" description="Basic residues" evidence="3">
    <location>
        <begin position="433"/>
        <end position="456"/>
    </location>
</feature>